<reference evidence="2 3" key="1">
    <citation type="submission" date="2017-05" db="EMBL/GenBank/DDBJ databases">
        <authorList>
            <person name="Varghese N."/>
            <person name="Submissions S."/>
        </authorList>
    </citation>
    <scope>NUCLEOTIDE SEQUENCE [LARGE SCALE GENOMIC DNA]</scope>
    <source>
        <strain evidence="2 3">DSM 18015</strain>
    </source>
</reference>
<dbReference type="PROSITE" id="PS50967">
    <property type="entry name" value="HRDC"/>
    <property type="match status" value="1"/>
</dbReference>
<dbReference type="Pfam" id="PF00570">
    <property type="entry name" value="HRDC"/>
    <property type="match status" value="1"/>
</dbReference>
<dbReference type="InterPro" id="IPR010997">
    <property type="entry name" value="HRDC-like_sf"/>
</dbReference>
<dbReference type="EMBL" id="FXUO01000001">
    <property type="protein sequence ID" value="SMP86286.1"/>
    <property type="molecule type" value="Genomic_DNA"/>
</dbReference>
<dbReference type="Proteomes" id="UP001158050">
    <property type="component" value="Unassembled WGS sequence"/>
</dbReference>
<dbReference type="SMART" id="SM00341">
    <property type="entry name" value="HRDC"/>
    <property type="match status" value="1"/>
</dbReference>
<keyword evidence="3" id="KW-1185">Reference proteome</keyword>
<evidence type="ECO:0000259" key="1">
    <source>
        <dbReference type="PROSITE" id="PS50967"/>
    </source>
</evidence>
<proteinExistence type="predicted"/>
<comment type="caution">
    <text evidence="2">The sequence shown here is derived from an EMBL/GenBank/DDBJ whole genome shotgun (WGS) entry which is preliminary data.</text>
</comment>
<dbReference type="SUPFAM" id="SSF47819">
    <property type="entry name" value="HRDC-like"/>
    <property type="match status" value="1"/>
</dbReference>
<dbReference type="RefSeq" id="WP_283415062.1">
    <property type="nucleotide sequence ID" value="NZ_FXUO01000001.1"/>
</dbReference>
<protein>
    <submittedName>
        <fullName evidence="2">HRDC domain-containing protein</fullName>
    </submittedName>
</protein>
<name>A0ABY1QX16_9FLAO</name>
<dbReference type="Gene3D" id="1.10.150.80">
    <property type="entry name" value="HRDC domain"/>
    <property type="match status" value="1"/>
</dbReference>
<accession>A0ABY1QX16</accession>
<organism evidence="2 3">
    <name type="scientific">Epilithonimonas pallida</name>
    <dbReference type="NCBI Taxonomy" id="373671"/>
    <lineage>
        <taxon>Bacteria</taxon>
        <taxon>Pseudomonadati</taxon>
        <taxon>Bacteroidota</taxon>
        <taxon>Flavobacteriia</taxon>
        <taxon>Flavobacteriales</taxon>
        <taxon>Weeksellaceae</taxon>
        <taxon>Chryseobacterium group</taxon>
        <taxon>Epilithonimonas</taxon>
    </lineage>
</organism>
<dbReference type="InterPro" id="IPR002121">
    <property type="entry name" value="HRDC_dom"/>
</dbReference>
<feature type="domain" description="HRDC" evidence="1">
    <location>
        <begin position="78"/>
        <end position="151"/>
    </location>
</feature>
<gene>
    <name evidence="2" type="ORF">SAMN05421679_101112</name>
</gene>
<sequence>MKVKVFKVRISEEFQKSDESVISRFITGREIIKINTQLIKEEINYWSVLIFYNEKTVKTTHDDQDKSKSNLNTIEQPSEEELVIYNKLKEWRSEKARELQLPPYMVFHNSHLMSIARYKPFNLADLEQITGLGELKIRRFGVEILEVLENA</sequence>
<dbReference type="InterPro" id="IPR044876">
    <property type="entry name" value="HRDC_dom_sf"/>
</dbReference>
<evidence type="ECO:0000313" key="3">
    <source>
        <dbReference type="Proteomes" id="UP001158050"/>
    </source>
</evidence>
<evidence type="ECO:0000313" key="2">
    <source>
        <dbReference type="EMBL" id="SMP86286.1"/>
    </source>
</evidence>